<dbReference type="HOGENOM" id="CLU_075053_9_3_10"/>
<accession>A0A077EIG0</accession>
<dbReference type="InterPro" id="IPR000595">
    <property type="entry name" value="cNMP-bd_dom"/>
</dbReference>
<dbReference type="Pfam" id="PF00027">
    <property type="entry name" value="cNMP_binding"/>
    <property type="match status" value="1"/>
</dbReference>
<dbReference type="STRING" id="1338011.BD94_2528"/>
<dbReference type="InterPro" id="IPR014710">
    <property type="entry name" value="RmlC-like_jellyroll"/>
</dbReference>
<reference evidence="2" key="1">
    <citation type="journal article" date="2013" name="Lancet">
        <title>First case of E anophelis outbreak in an intensive-care unit.</title>
        <authorList>
            <person name="Teo J."/>
            <person name="Tan S.Y."/>
            <person name="Tay M."/>
            <person name="Ding Y."/>
            <person name="Kjelleberg S."/>
            <person name="Givskov M."/>
            <person name="Lin R.T."/>
            <person name="Yang L."/>
        </authorList>
    </citation>
    <scope>NUCLEOTIDE SEQUENCE [LARGE SCALE GENOMIC DNA]</scope>
    <source>
        <strain evidence="2">NUHP1</strain>
    </source>
</reference>
<evidence type="ECO:0000313" key="2">
    <source>
        <dbReference type="EMBL" id="AIL46303.1"/>
    </source>
</evidence>
<dbReference type="eggNOG" id="COG0664">
    <property type="taxonomic scope" value="Bacteria"/>
</dbReference>
<dbReference type="RefSeq" id="WP_024565543.1">
    <property type="nucleotide sequence ID" value="NZ_CP007547.1"/>
</dbReference>
<gene>
    <name evidence="2" type="ORF">BD94_2528</name>
</gene>
<dbReference type="Proteomes" id="UP000028933">
    <property type="component" value="Chromosome"/>
</dbReference>
<dbReference type="Gene3D" id="2.60.120.10">
    <property type="entry name" value="Jelly Rolls"/>
    <property type="match status" value="1"/>
</dbReference>
<reference evidence="2" key="2">
    <citation type="journal article" date="2015" name="Genome Biol. Evol.">
        <title>Complete Genome Sequence and Transcriptomic Analysis of the Novel Pathogen Elizabethkingia anophelis in Response to Oxidative Stress.</title>
        <authorList>
            <person name="Li Y."/>
            <person name="Liu Y."/>
            <person name="Chew S.C."/>
            <person name="Tay M."/>
            <person name="Salido M.M."/>
            <person name="Teo J."/>
            <person name="Lauro F.M."/>
            <person name="Givskov M."/>
            <person name="Yang L."/>
        </authorList>
    </citation>
    <scope>NUCLEOTIDE SEQUENCE</scope>
    <source>
        <strain evidence="2">NUHP1</strain>
    </source>
</reference>
<name>A0A077EIG0_9FLAO</name>
<dbReference type="EMBL" id="CP007547">
    <property type="protein sequence ID" value="AIL46303.1"/>
    <property type="molecule type" value="Genomic_DNA"/>
</dbReference>
<dbReference type="PROSITE" id="PS50042">
    <property type="entry name" value="CNMP_BINDING_3"/>
    <property type="match status" value="1"/>
</dbReference>
<evidence type="ECO:0000259" key="1">
    <source>
        <dbReference type="PROSITE" id="PS50042"/>
    </source>
</evidence>
<organism evidence="2 3">
    <name type="scientific">Elizabethkingia anophelis NUHP1</name>
    <dbReference type="NCBI Taxonomy" id="1338011"/>
    <lineage>
        <taxon>Bacteria</taxon>
        <taxon>Pseudomonadati</taxon>
        <taxon>Bacteroidota</taxon>
        <taxon>Flavobacteriia</taxon>
        <taxon>Flavobacteriales</taxon>
        <taxon>Weeksellaceae</taxon>
        <taxon>Elizabethkingia</taxon>
    </lineage>
</organism>
<sequence>MNLLYEYICGVEPTFTSADFDFLTKDFRTKHFKKGDHIVREGDIQRNIYFVEKGIQMYNFDTLGKTNILGFAYSPNLCVVMESFIFQKPSAYNVTCITDSTLNYLSYSVLQEIFEKSRQVERLFRKLSENLSIGLINRQIELRSTTIEERFKIFCQRSPHLLQQVPQKYIAAYLAIDPTNFSKLMNSVRF</sequence>
<dbReference type="AlphaFoldDB" id="A0A077EIG0"/>
<dbReference type="CDD" id="cd00038">
    <property type="entry name" value="CAP_ED"/>
    <property type="match status" value="1"/>
</dbReference>
<protein>
    <submittedName>
        <fullName evidence="2">cAMP-binding protein</fullName>
    </submittedName>
</protein>
<proteinExistence type="predicted"/>
<evidence type="ECO:0000313" key="3">
    <source>
        <dbReference type="Proteomes" id="UP000028933"/>
    </source>
</evidence>
<dbReference type="SUPFAM" id="SSF51206">
    <property type="entry name" value="cAMP-binding domain-like"/>
    <property type="match status" value="1"/>
</dbReference>
<feature type="domain" description="Cyclic nucleotide-binding" evidence="1">
    <location>
        <begin position="23"/>
        <end position="54"/>
    </location>
</feature>
<dbReference type="KEGG" id="eao:BD94_2528"/>
<dbReference type="InterPro" id="IPR018490">
    <property type="entry name" value="cNMP-bd_dom_sf"/>
</dbReference>